<dbReference type="Proteomes" id="UP000234275">
    <property type="component" value="Unassembled WGS sequence"/>
</dbReference>
<keyword evidence="2" id="KW-1185">Reference proteome</keyword>
<accession>A0A2I2G063</accession>
<dbReference type="RefSeq" id="XP_024701518.1">
    <property type="nucleotide sequence ID" value="XM_024855020.1"/>
</dbReference>
<evidence type="ECO:0000313" key="2">
    <source>
        <dbReference type="Proteomes" id="UP000234275"/>
    </source>
</evidence>
<dbReference type="AlphaFoldDB" id="A0A2I2G063"/>
<comment type="caution">
    <text evidence="1">The sequence shown here is derived from an EMBL/GenBank/DDBJ whole genome shotgun (WGS) entry which is preliminary data.</text>
</comment>
<organism evidence="1 2">
    <name type="scientific">Aspergillus steynii IBT 23096</name>
    <dbReference type="NCBI Taxonomy" id="1392250"/>
    <lineage>
        <taxon>Eukaryota</taxon>
        <taxon>Fungi</taxon>
        <taxon>Dikarya</taxon>
        <taxon>Ascomycota</taxon>
        <taxon>Pezizomycotina</taxon>
        <taxon>Eurotiomycetes</taxon>
        <taxon>Eurotiomycetidae</taxon>
        <taxon>Eurotiales</taxon>
        <taxon>Aspergillaceae</taxon>
        <taxon>Aspergillus</taxon>
        <taxon>Aspergillus subgen. Circumdati</taxon>
    </lineage>
</organism>
<gene>
    <name evidence="1" type="ORF">P170DRAFT_512763</name>
</gene>
<dbReference type="VEuPathDB" id="FungiDB:P170DRAFT_512763"/>
<dbReference type="GeneID" id="36562726"/>
<reference evidence="1 2" key="1">
    <citation type="submission" date="2016-12" db="EMBL/GenBank/DDBJ databases">
        <title>The genomes of Aspergillus section Nigri reveals drivers in fungal speciation.</title>
        <authorList>
            <consortium name="DOE Joint Genome Institute"/>
            <person name="Vesth T.C."/>
            <person name="Nybo J."/>
            <person name="Theobald S."/>
            <person name="Brandl J."/>
            <person name="Frisvad J.C."/>
            <person name="Nielsen K.F."/>
            <person name="Lyhne E.K."/>
            <person name="Kogle M.E."/>
            <person name="Kuo A."/>
            <person name="Riley R."/>
            <person name="Clum A."/>
            <person name="Nolan M."/>
            <person name="Lipzen A."/>
            <person name="Salamov A."/>
            <person name="Henrissat B."/>
            <person name="Wiebenga A."/>
            <person name="De Vries R.P."/>
            <person name="Grigoriev I.V."/>
            <person name="Mortensen U.H."/>
            <person name="Andersen M.R."/>
            <person name="Baker S.E."/>
        </authorList>
    </citation>
    <scope>NUCLEOTIDE SEQUENCE [LARGE SCALE GENOMIC DNA]</scope>
    <source>
        <strain evidence="1 2">IBT 23096</strain>
    </source>
</reference>
<dbReference type="EMBL" id="MSFO01000007">
    <property type="protein sequence ID" value="PLB46216.1"/>
    <property type="molecule type" value="Genomic_DNA"/>
</dbReference>
<evidence type="ECO:0000313" key="1">
    <source>
        <dbReference type="EMBL" id="PLB46216.1"/>
    </source>
</evidence>
<proteinExistence type="predicted"/>
<protein>
    <submittedName>
        <fullName evidence="1">Uncharacterized protein</fullName>
    </submittedName>
</protein>
<name>A0A2I2G063_9EURO</name>
<sequence length="273" mass="31005">MEIISDVSFDLRQEVLDLKQELAELRDAFLQCRSDNCDTSRLQDLEHGMEHSNLNADMAFGFSDTAAAISIQLNKEMSALLQIVGSLDKRVSRMEAKFLAQEQAMTRLNELYINQQAQIERLTSDATWFGAISEHFIQAREIYWDSKLRELDSGLSTGENTPPASHLSSNTQAEVVLDARLCMDRRSLMDRDRFRQLYGLSPEQVEALASQRCVNTLRIVNTVAGLRLSNCELKPGEYDIFNRITQLVNLYDDYSAVEARSVELLANVNETKK</sequence>